<sequence>MTKGQVNLAQTPTTQTWTHLAPHITDIPKTSPHPGRAHAVQGTDARPLQVLYLTHTEAAPQAANAVTAAEAS</sequence>
<dbReference type="AlphaFoldDB" id="A0AAV4KR73"/>
<dbReference type="Proteomes" id="UP000326029">
    <property type="component" value="Chromosome"/>
</dbReference>
<feature type="region of interest" description="Disordered" evidence="1">
    <location>
        <begin position="1"/>
        <end position="41"/>
    </location>
</feature>
<dbReference type="RefSeq" id="WP_152369298.1">
    <property type="nucleotide sequence ID" value="NZ_BMSJ01000014.1"/>
</dbReference>
<proteinExistence type="predicted"/>
<dbReference type="EMBL" id="BMSJ01000014">
    <property type="protein sequence ID" value="GGR47406.1"/>
    <property type="molecule type" value="Genomic_DNA"/>
</dbReference>
<reference evidence="3 4" key="2">
    <citation type="submission" date="2017-09" db="EMBL/GenBank/DDBJ databases">
        <authorList>
            <person name="Lee N."/>
            <person name="Cho B.-K."/>
        </authorList>
    </citation>
    <scope>NUCLEOTIDE SEQUENCE [LARGE SCALE GENOMIC DNA]</scope>
    <source>
        <strain evidence="3 4">ATCC 19740</strain>
    </source>
</reference>
<dbReference type="GeneID" id="95452203"/>
<evidence type="ECO:0000313" key="3">
    <source>
        <dbReference type="EMBL" id="QEV30813.1"/>
    </source>
</evidence>
<keyword evidence="4" id="KW-1185">Reference proteome</keyword>
<reference evidence="2 5" key="1">
    <citation type="journal article" date="2014" name="Int. J. Syst. Evol. Microbiol.">
        <title>Complete genome sequence of Corynebacterium casei LMG S-19264T (=DSM 44701T), isolated from a smear-ripened cheese.</title>
        <authorList>
            <consortium name="US DOE Joint Genome Institute (JGI-PGF)"/>
            <person name="Walter F."/>
            <person name="Albersmeier A."/>
            <person name="Kalinowski J."/>
            <person name="Ruckert C."/>
        </authorList>
    </citation>
    <scope>NUCLEOTIDE SEQUENCE [LARGE SCALE GENOMIC DNA]</scope>
    <source>
        <strain evidence="2 5">JCM 4205</strain>
    </source>
</reference>
<feature type="compositionally biased region" description="Polar residues" evidence="1">
    <location>
        <begin position="1"/>
        <end position="18"/>
    </location>
</feature>
<reference evidence="2" key="3">
    <citation type="submission" date="2023-08" db="EMBL/GenBank/DDBJ databases">
        <authorList>
            <person name="Sun Q."/>
            <person name="Ohkuma M."/>
        </authorList>
    </citation>
    <scope>NUCLEOTIDE SEQUENCE</scope>
    <source>
        <strain evidence="2">JCM 4205</strain>
    </source>
</reference>
<evidence type="ECO:0000313" key="4">
    <source>
        <dbReference type="Proteomes" id="UP000326029"/>
    </source>
</evidence>
<gene>
    <name evidence="3" type="ORF">CP977_00070</name>
    <name evidence="2" type="ORF">GCM10010497_58420</name>
</gene>
<organism evidence="2 5">
    <name type="scientific">Streptomyces cinereoruber</name>
    <dbReference type="NCBI Taxonomy" id="67260"/>
    <lineage>
        <taxon>Bacteria</taxon>
        <taxon>Bacillati</taxon>
        <taxon>Actinomycetota</taxon>
        <taxon>Actinomycetes</taxon>
        <taxon>Kitasatosporales</taxon>
        <taxon>Streptomycetaceae</taxon>
        <taxon>Streptomyces</taxon>
    </lineage>
</organism>
<evidence type="ECO:0000256" key="1">
    <source>
        <dbReference type="SAM" id="MobiDB-lite"/>
    </source>
</evidence>
<evidence type="ECO:0000313" key="2">
    <source>
        <dbReference type="EMBL" id="GGR47406.1"/>
    </source>
</evidence>
<protein>
    <submittedName>
        <fullName evidence="2">Uncharacterized protein</fullName>
    </submittedName>
</protein>
<evidence type="ECO:0000313" key="5">
    <source>
        <dbReference type="Proteomes" id="UP000642014"/>
    </source>
</evidence>
<dbReference type="EMBL" id="CP023693">
    <property type="protein sequence ID" value="QEV30813.1"/>
    <property type="molecule type" value="Genomic_DNA"/>
</dbReference>
<dbReference type="Proteomes" id="UP000642014">
    <property type="component" value="Unassembled WGS sequence"/>
</dbReference>
<accession>A0AAV4KR73</accession>
<name>A0AAV4KR73_9ACTN</name>